<dbReference type="CDD" id="cd20071">
    <property type="entry name" value="SET_SMYD"/>
    <property type="match status" value="1"/>
</dbReference>
<dbReference type="PROSITE" id="PS51731">
    <property type="entry name" value="GNAT_NAGS"/>
    <property type="match status" value="1"/>
</dbReference>
<dbReference type="CDD" id="cd04252">
    <property type="entry name" value="AAK_NAGK-fArgBP"/>
    <property type="match status" value="1"/>
</dbReference>
<dbReference type="InterPro" id="IPR006855">
    <property type="entry name" value="Vertebrate-like_GNAT_dom"/>
</dbReference>
<dbReference type="Gene3D" id="3.40.1160.10">
    <property type="entry name" value="Acetylglutamate kinase-like"/>
    <property type="match status" value="1"/>
</dbReference>
<keyword evidence="8" id="KW-0067">ATP-binding</keyword>
<protein>
    <recommendedName>
        <fullName evidence="2">acetylglutamate kinase</fullName>
        <ecNumber evidence="2">2.7.2.8</ecNumber>
    </recommendedName>
</protein>
<dbReference type="GO" id="GO:0006526">
    <property type="term" value="P:L-arginine biosynthetic process"/>
    <property type="evidence" value="ECO:0007669"/>
    <property type="project" value="UniProtKB-UniPathway"/>
</dbReference>
<dbReference type="OrthoDB" id="438291at2759"/>
<evidence type="ECO:0000256" key="3">
    <source>
        <dbReference type="ARBA" id="ARBA00022571"/>
    </source>
</evidence>
<comment type="pathway">
    <text evidence="1">Amino-acid biosynthesis; L-arginine biosynthesis; N(2)-acetyl-L-ornithine from L-glutamate: step 2/4.</text>
</comment>
<name>A0A1L9UFH0_ASPBC</name>
<feature type="domain" description="N-acetyltransferase" evidence="11">
    <location>
        <begin position="651"/>
        <end position="803"/>
    </location>
</feature>
<evidence type="ECO:0000256" key="7">
    <source>
        <dbReference type="ARBA" id="ARBA00022777"/>
    </source>
</evidence>
<dbReference type="InterPro" id="IPR001048">
    <property type="entry name" value="Asp/Glu/Uridylate_kinase"/>
</dbReference>
<evidence type="ECO:0000256" key="1">
    <source>
        <dbReference type="ARBA" id="ARBA00004828"/>
    </source>
</evidence>
<evidence type="ECO:0000256" key="9">
    <source>
        <dbReference type="ARBA" id="ARBA00048141"/>
    </source>
</evidence>
<dbReference type="OMA" id="DLMAQEW"/>
<dbReference type="GO" id="GO:0005524">
    <property type="term" value="F:ATP binding"/>
    <property type="evidence" value="ECO:0007669"/>
    <property type="project" value="UniProtKB-KW"/>
</dbReference>
<dbReference type="InterPro" id="IPR046341">
    <property type="entry name" value="SET_dom_sf"/>
</dbReference>
<proteinExistence type="predicted"/>
<dbReference type="Pfam" id="PF00696">
    <property type="entry name" value="AA_kinase"/>
    <property type="match status" value="1"/>
</dbReference>
<keyword evidence="6" id="KW-0547">Nucleotide-binding</keyword>
<dbReference type="Gene3D" id="3.40.630.30">
    <property type="match status" value="1"/>
</dbReference>
<dbReference type="RefSeq" id="XP_067477660.1">
    <property type="nucleotide sequence ID" value="XM_067627515.1"/>
</dbReference>
<dbReference type="GO" id="GO:0003942">
    <property type="term" value="F:N-acetyl-gamma-glutamyl-phosphate reductase activity"/>
    <property type="evidence" value="ECO:0007669"/>
    <property type="project" value="TreeGrafter"/>
</dbReference>
<evidence type="ECO:0000256" key="5">
    <source>
        <dbReference type="ARBA" id="ARBA00022679"/>
    </source>
</evidence>
<keyword evidence="7" id="KW-0418">Kinase</keyword>
<dbReference type="EC" id="2.7.2.8" evidence="2"/>
<evidence type="ECO:0000313" key="13">
    <source>
        <dbReference type="Proteomes" id="UP000184499"/>
    </source>
</evidence>
<dbReference type="SUPFAM" id="SSF53633">
    <property type="entry name" value="Carbamate kinase-like"/>
    <property type="match status" value="1"/>
</dbReference>
<reference evidence="13" key="1">
    <citation type="journal article" date="2017" name="Genome Biol.">
        <title>Comparative genomics reveals high biological diversity and specific adaptations in the industrially and medically important fungal genus Aspergillus.</title>
        <authorList>
            <person name="de Vries R.P."/>
            <person name="Riley R."/>
            <person name="Wiebenga A."/>
            <person name="Aguilar-Osorio G."/>
            <person name="Amillis S."/>
            <person name="Uchima C.A."/>
            <person name="Anderluh G."/>
            <person name="Asadollahi M."/>
            <person name="Askin M."/>
            <person name="Barry K."/>
            <person name="Battaglia E."/>
            <person name="Bayram O."/>
            <person name="Benocci T."/>
            <person name="Braus-Stromeyer S.A."/>
            <person name="Caldana C."/>
            <person name="Canovas D."/>
            <person name="Cerqueira G.C."/>
            <person name="Chen F."/>
            <person name="Chen W."/>
            <person name="Choi C."/>
            <person name="Clum A."/>
            <person name="Dos Santos R.A."/>
            <person name="Damasio A.R."/>
            <person name="Diallinas G."/>
            <person name="Emri T."/>
            <person name="Fekete E."/>
            <person name="Flipphi M."/>
            <person name="Freyberg S."/>
            <person name="Gallo A."/>
            <person name="Gournas C."/>
            <person name="Habgood R."/>
            <person name="Hainaut M."/>
            <person name="Harispe M.L."/>
            <person name="Henrissat B."/>
            <person name="Hilden K.S."/>
            <person name="Hope R."/>
            <person name="Hossain A."/>
            <person name="Karabika E."/>
            <person name="Karaffa L."/>
            <person name="Karanyi Z."/>
            <person name="Krasevec N."/>
            <person name="Kuo A."/>
            <person name="Kusch H."/>
            <person name="LaButti K."/>
            <person name="Lagendijk E.L."/>
            <person name="Lapidus A."/>
            <person name="Levasseur A."/>
            <person name="Lindquist E."/>
            <person name="Lipzen A."/>
            <person name="Logrieco A.F."/>
            <person name="MacCabe A."/>
            <person name="Maekelae M.R."/>
            <person name="Malavazi I."/>
            <person name="Melin P."/>
            <person name="Meyer V."/>
            <person name="Mielnichuk N."/>
            <person name="Miskei M."/>
            <person name="Molnar A.P."/>
            <person name="Mule G."/>
            <person name="Ngan C.Y."/>
            <person name="Orejas M."/>
            <person name="Orosz E."/>
            <person name="Ouedraogo J.P."/>
            <person name="Overkamp K.M."/>
            <person name="Park H.-S."/>
            <person name="Perrone G."/>
            <person name="Piumi F."/>
            <person name="Punt P.J."/>
            <person name="Ram A.F."/>
            <person name="Ramon A."/>
            <person name="Rauscher S."/>
            <person name="Record E."/>
            <person name="Riano-Pachon D.M."/>
            <person name="Robert V."/>
            <person name="Roehrig J."/>
            <person name="Ruller R."/>
            <person name="Salamov A."/>
            <person name="Salih N.S."/>
            <person name="Samson R.A."/>
            <person name="Sandor E."/>
            <person name="Sanguinetti M."/>
            <person name="Schuetze T."/>
            <person name="Sepcic K."/>
            <person name="Shelest E."/>
            <person name="Sherlock G."/>
            <person name="Sophianopoulou V."/>
            <person name="Squina F.M."/>
            <person name="Sun H."/>
            <person name="Susca A."/>
            <person name="Todd R.B."/>
            <person name="Tsang A."/>
            <person name="Unkles S.E."/>
            <person name="van de Wiele N."/>
            <person name="van Rossen-Uffink D."/>
            <person name="Oliveira J.V."/>
            <person name="Vesth T.C."/>
            <person name="Visser J."/>
            <person name="Yu J.-H."/>
            <person name="Zhou M."/>
            <person name="Andersen M.R."/>
            <person name="Archer D.B."/>
            <person name="Baker S.E."/>
            <person name="Benoit I."/>
            <person name="Brakhage A.A."/>
            <person name="Braus G.H."/>
            <person name="Fischer R."/>
            <person name="Frisvad J.C."/>
            <person name="Goldman G.H."/>
            <person name="Houbraken J."/>
            <person name="Oakley B."/>
            <person name="Pocsi I."/>
            <person name="Scazzocchio C."/>
            <person name="Seiboth B."/>
            <person name="vanKuyk P.A."/>
            <person name="Wortman J."/>
            <person name="Dyer P.S."/>
            <person name="Grigoriev I.V."/>
        </authorList>
    </citation>
    <scope>NUCLEOTIDE SEQUENCE [LARGE SCALE GENOMIC DNA]</scope>
    <source>
        <strain evidence="13">CBS 101740 / IMI 381727 / IBT 21946</strain>
    </source>
</reference>
<keyword evidence="4" id="KW-0028">Amino-acid biosynthesis</keyword>
<organism evidence="12 13">
    <name type="scientific">Aspergillus brasiliensis (strain CBS 101740 / IMI 381727 / IBT 21946)</name>
    <dbReference type="NCBI Taxonomy" id="767769"/>
    <lineage>
        <taxon>Eukaryota</taxon>
        <taxon>Fungi</taxon>
        <taxon>Dikarya</taxon>
        <taxon>Ascomycota</taxon>
        <taxon>Pezizomycotina</taxon>
        <taxon>Eurotiomycetes</taxon>
        <taxon>Eurotiomycetidae</taxon>
        <taxon>Eurotiales</taxon>
        <taxon>Aspergillaceae</taxon>
        <taxon>Aspergillus</taxon>
        <taxon>Aspergillus subgen. Circumdati</taxon>
    </lineage>
</organism>
<dbReference type="UniPathway" id="UPA00068">
    <property type="reaction ID" value="UER00107"/>
</dbReference>
<dbReference type="PROSITE" id="PS50280">
    <property type="entry name" value="SET"/>
    <property type="match status" value="1"/>
</dbReference>
<gene>
    <name evidence="12" type="ORF">ASPBRDRAFT_56208</name>
</gene>
<dbReference type="GeneID" id="93580003"/>
<dbReference type="PANTHER" id="PTHR23342">
    <property type="entry name" value="N-ACETYLGLUTAMATE SYNTHASE"/>
    <property type="match status" value="1"/>
</dbReference>
<sequence length="816" mass="90607">MPTIGQIYQFPKTEEDPSTVGPTYGDISILGQKTRKIQFANPLTQAILFLHPHLTQTYNPLKGRTLSTNGPIRAGELLMADLPYAVLPTVAVGGGDDFLCSNLGCSRRVSRHAANSVTCETGCSLDVWWCNESCKEEDQARHDFECAWLKKYSPVLRQELGDHDYYMLWIVIRLLAARYLELQGTTPTNVHQQYTLQDRFVSGWKGVQLLRSNRDSWPTSQLQHWSTLAEKYLLQSSLLPETLDLDTLVDLICAEETNVFELCPGPTEIIPHQSPGVKRGTQYGLAVFLRITLANHSCAPNVTHQADDRGRMMVTALRDIAPGEECCTSYFDLSEYVDLHARRKKTQELFTFTYYQVTATRSTIAQLLNTIDSHRTAAQYLTHFTTPHQSPTQQPFAVIKVGGAILDTHLHTLASSLAFFSRMGLYPVIVHGAGPQLNKVLEDAGVEPHFEEGIRVTDGHTLSIARRLFLDENLKLVQALEQIGVAARPITAGVFQAEHLDQERYGLVGRITKVKTAPIISAIRASCLPILTSMAETEDGQVLKVNADLAASELARALKPKKVVYLAEKGGLVHGVTGKRIERINLSEEFEDLMAQEWVKYGTRLKIRAVEELLRGLPGTSTVSIVHPVDLQRAVFAASGAGAGTLIERGTRVYSTTSAEFRDEGRLVQALVRQGAGEDEVRFCVDAMRRNRPLKMYFNDPSSLSTLAVVGFGAGGAPRLITFPSGSLGAGAVADDMFVRIMKDFPKLVWNVREDDDRLEWFSARATGRFQHGGWVMLWYGLSQQEARQLILGFRDDYEDEVGLGMGDTRRLAAQA</sequence>
<dbReference type="VEuPathDB" id="FungiDB:ASPBRDRAFT_56208"/>
<evidence type="ECO:0000256" key="2">
    <source>
        <dbReference type="ARBA" id="ARBA00013065"/>
    </source>
</evidence>
<comment type="catalytic activity">
    <reaction evidence="9">
        <text>N-acetyl-L-glutamate + ATP = N-acetyl-L-glutamyl 5-phosphate + ADP</text>
        <dbReference type="Rhea" id="RHEA:14629"/>
        <dbReference type="ChEBI" id="CHEBI:30616"/>
        <dbReference type="ChEBI" id="CHEBI:44337"/>
        <dbReference type="ChEBI" id="CHEBI:57936"/>
        <dbReference type="ChEBI" id="CHEBI:456216"/>
        <dbReference type="EC" id="2.7.2.8"/>
    </reaction>
</comment>
<keyword evidence="5" id="KW-0808">Transferase</keyword>
<keyword evidence="13" id="KW-1185">Reference proteome</keyword>
<dbReference type="STRING" id="767769.A0A1L9UFH0"/>
<dbReference type="GO" id="GO:0005759">
    <property type="term" value="C:mitochondrial matrix"/>
    <property type="evidence" value="ECO:0007669"/>
    <property type="project" value="TreeGrafter"/>
</dbReference>
<dbReference type="Pfam" id="PF00856">
    <property type="entry name" value="SET"/>
    <property type="match status" value="1"/>
</dbReference>
<dbReference type="GO" id="GO:0003991">
    <property type="term" value="F:acetylglutamate kinase activity"/>
    <property type="evidence" value="ECO:0007669"/>
    <property type="project" value="UniProtKB-EC"/>
</dbReference>
<evidence type="ECO:0000256" key="6">
    <source>
        <dbReference type="ARBA" id="ARBA00022741"/>
    </source>
</evidence>
<dbReference type="InterPro" id="IPR036393">
    <property type="entry name" value="AceGlu_kinase-like_sf"/>
</dbReference>
<dbReference type="Gene3D" id="2.170.270.10">
    <property type="entry name" value="SET domain"/>
    <property type="match status" value="1"/>
</dbReference>
<dbReference type="Gene3D" id="1.10.220.160">
    <property type="match status" value="1"/>
</dbReference>
<keyword evidence="3" id="KW-0055">Arginine biosynthesis</keyword>
<dbReference type="SUPFAM" id="SSF82199">
    <property type="entry name" value="SET domain"/>
    <property type="match status" value="1"/>
</dbReference>
<feature type="domain" description="SET" evidence="10">
    <location>
        <begin position="52"/>
        <end position="331"/>
    </location>
</feature>
<evidence type="ECO:0000259" key="10">
    <source>
        <dbReference type="PROSITE" id="PS50280"/>
    </source>
</evidence>
<dbReference type="PANTHER" id="PTHR23342:SF0">
    <property type="entry name" value="N-ACETYLGLUTAMATE SYNTHASE, MITOCHONDRIAL"/>
    <property type="match status" value="1"/>
</dbReference>
<dbReference type="InterPro" id="IPR041734">
    <property type="entry name" value="NAGK-fArgBP"/>
</dbReference>
<accession>A0A1L9UFH0</accession>
<dbReference type="Gene3D" id="6.10.140.2220">
    <property type="match status" value="1"/>
</dbReference>
<dbReference type="InterPro" id="IPR001214">
    <property type="entry name" value="SET_dom"/>
</dbReference>
<dbReference type="AlphaFoldDB" id="A0A1L9UFH0"/>
<evidence type="ECO:0000259" key="11">
    <source>
        <dbReference type="PROSITE" id="PS51731"/>
    </source>
</evidence>
<dbReference type="FunFam" id="3.40.1160.10:FF:000046">
    <property type="entry name" value="N-acetylglutamate kinase / N-acetylglutamate synthase"/>
    <property type="match status" value="1"/>
</dbReference>
<dbReference type="InterPro" id="IPR004662">
    <property type="entry name" value="AcgluKinase_fam"/>
</dbReference>
<evidence type="ECO:0000256" key="8">
    <source>
        <dbReference type="ARBA" id="ARBA00022840"/>
    </source>
</evidence>
<dbReference type="EMBL" id="KV878686">
    <property type="protein sequence ID" value="OJJ70412.1"/>
    <property type="molecule type" value="Genomic_DNA"/>
</dbReference>
<dbReference type="NCBIfam" id="TIGR00761">
    <property type="entry name" value="argB"/>
    <property type="match status" value="1"/>
</dbReference>
<dbReference type="Proteomes" id="UP000184499">
    <property type="component" value="Unassembled WGS sequence"/>
</dbReference>
<evidence type="ECO:0000313" key="12">
    <source>
        <dbReference type="EMBL" id="OJJ70412.1"/>
    </source>
</evidence>
<evidence type="ECO:0000256" key="4">
    <source>
        <dbReference type="ARBA" id="ARBA00022605"/>
    </source>
</evidence>
<dbReference type="Pfam" id="PF04768">
    <property type="entry name" value="NAT"/>
    <property type="match status" value="1"/>
</dbReference>